<proteinExistence type="predicted"/>
<dbReference type="AlphaFoldDB" id="A0A9W9ADE9"/>
<dbReference type="EMBL" id="JAOTPV010000007">
    <property type="protein sequence ID" value="KAJ4480208.1"/>
    <property type="molecule type" value="Genomic_DNA"/>
</dbReference>
<feature type="compositionally biased region" description="Acidic residues" evidence="1">
    <location>
        <begin position="300"/>
        <end position="310"/>
    </location>
</feature>
<keyword evidence="3" id="KW-1185">Reference proteome</keyword>
<organism evidence="2 3">
    <name type="scientific">Lentinula aciculospora</name>
    <dbReference type="NCBI Taxonomy" id="153920"/>
    <lineage>
        <taxon>Eukaryota</taxon>
        <taxon>Fungi</taxon>
        <taxon>Dikarya</taxon>
        <taxon>Basidiomycota</taxon>
        <taxon>Agaricomycotina</taxon>
        <taxon>Agaricomycetes</taxon>
        <taxon>Agaricomycetidae</taxon>
        <taxon>Agaricales</taxon>
        <taxon>Marasmiineae</taxon>
        <taxon>Omphalotaceae</taxon>
        <taxon>Lentinula</taxon>
    </lineage>
</organism>
<dbReference type="OrthoDB" id="3245731at2759"/>
<evidence type="ECO:0000313" key="2">
    <source>
        <dbReference type="EMBL" id="KAJ4480208.1"/>
    </source>
</evidence>
<name>A0A9W9ADE9_9AGAR</name>
<evidence type="ECO:0000256" key="1">
    <source>
        <dbReference type="SAM" id="MobiDB-lite"/>
    </source>
</evidence>
<evidence type="ECO:0000313" key="3">
    <source>
        <dbReference type="Proteomes" id="UP001150266"/>
    </source>
</evidence>
<feature type="compositionally biased region" description="Acidic residues" evidence="1">
    <location>
        <begin position="379"/>
        <end position="389"/>
    </location>
</feature>
<sequence>MFRFFARKPLAGPAGKSSIEDSLADAPNNKQLRTPSPSVDSAIGKNIRNISPLRGAALDPPITPSPPPPETNVPDSILNQELDNELGLITDPSALHSLISSVPPKTLHEYLLGHLIPPTRNSAKPNTNFHQPSSLTLTHLTSFFSSLAPPPQLHCVRCHKFFYEVENVERSCLVPHDDESAEVERVGVGRGADTQYETLYNCCGKTVEGEGDMGPPDGWCYEGKHTTDTKRARFRADSTMHADKLVSCERLRCFEPIISDDASSGSQVSDPRPRKRKRSTRKGEEAKVEAAAEQDFNDVQMDDVDDDEDDARSITSTRSQSRLKKKLKSLPSSPFGSASAPATSTAKSNSSTSKPRKKRAKAKHDDKPFKPDPSLFNDDGGDTDIDVDDSTSISARRKTKRVSRDTKVVTTMAGTGKGKAKASDTRASPRSSPAHHNIVESASGDERRPKRRSQHSHIVSFAPITTTNSLTLDKGGSGSSSKAGLGSTKSSMSANKPRSMARPRAKKLEEVVASSVDGEM</sequence>
<dbReference type="Proteomes" id="UP001150266">
    <property type="component" value="Unassembled WGS sequence"/>
</dbReference>
<feature type="compositionally biased region" description="Polar residues" evidence="1">
    <location>
        <begin position="28"/>
        <end position="39"/>
    </location>
</feature>
<accession>A0A9W9ADE9</accession>
<feature type="region of interest" description="Disordered" evidence="1">
    <location>
        <begin position="1"/>
        <end position="76"/>
    </location>
</feature>
<protein>
    <submittedName>
        <fullName evidence="2">Uncharacterized protein</fullName>
    </submittedName>
</protein>
<reference evidence="2" key="1">
    <citation type="submission" date="2022-08" db="EMBL/GenBank/DDBJ databases">
        <title>A Global Phylogenomic Analysis of the Shiitake Genus Lentinula.</title>
        <authorList>
            <consortium name="DOE Joint Genome Institute"/>
            <person name="Sierra-Patev S."/>
            <person name="Min B."/>
            <person name="Naranjo-Ortiz M."/>
            <person name="Looney B."/>
            <person name="Konkel Z."/>
            <person name="Slot J.C."/>
            <person name="Sakamoto Y."/>
            <person name="Steenwyk J.L."/>
            <person name="Rokas A."/>
            <person name="Carro J."/>
            <person name="Camarero S."/>
            <person name="Ferreira P."/>
            <person name="Molpeceres G."/>
            <person name="Ruiz-Duenas F.J."/>
            <person name="Serrano A."/>
            <person name="Henrissat B."/>
            <person name="Drula E."/>
            <person name="Hughes K.W."/>
            <person name="Mata J.L."/>
            <person name="Ishikawa N.K."/>
            <person name="Vargas-Isla R."/>
            <person name="Ushijima S."/>
            <person name="Smith C.A."/>
            <person name="Ahrendt S."/>
            <person name="Andreopoulos W."/>
            <person name="He G."/>
            <person name="Labutti K."/>
            <person name="Lipzen A."/>
            <person name="Ng V."/>
            <person name="Riley R."/>
            <person name="Sandor L."/>
            <person name="Barry K."/>
            <person name="Martinez A.T."/>
            <person name="Xiao Y."/>
            <person name="Gibbons J.G."/>
            <person name="Terashima K."/>
            <person name="Grigoriev I.V."/>
            <person name="Hibbett D.S."/>
        </authorList>
    </citation>
    <scope>NUCLEOTIDE SEQUENCE</scope>
    <source>
        <strain evidence="2">JLM2183</strain>
    </source>
</reference>
<feature type="compositionally biased region" description="Pro residues" evidence="1">
    <location>
        <begin position="61"/>
        <end position="71"/>
    </location>
</feature>
<gene>
    <name evidence="2" type="ORF">J3R30DRAFT_2594449</name>
</gene>
<feature type="compositionally biased region" description="Basic and acidic residues" evidence="1">
    <location>
        <begin position="281"/>
        <end position="290"/>
    </location>
</feature>
<feature type="region of interest" description="Disordered" evidence="1">
    <location>
        <begin position="260"/>
        <end position="520"/>
    </location>
</feature>
<feature type="compositionally biased region" description="Low complexity" evidence="1">
    <location>
        <begin position="329"/>
        <end position="353"/>
    </location>
</feature>
<comment type="caution">
    <text evidence="2">The sequence shown here is derived from an EMBL/GenBank/DDBJ whole genome shotgun (WGS) entry which is preliminary data.</text>
</comment>
<feature type="compositionally biased region" description="Low complexity" evidence="1">
    <location>
        <begin position="469"/>
        <end position="491"/>
    </location>
</feature>